<name>A0A8T0U0L2_PANVG</name>
<accession>A0A8T0U0L2</accession>
<proteinExistence type="predicted"/>
<sequence>MVNDARRQVALSYTHFCRPRSLAPEGQKHHEVCDICYQRHRQILSFNKEKLQGHCIGLHHHPGFLCENQGCFRRVWMEVVKIFSL</sequence>
<dbReference type="Proteomes" id="UP000823388">
    <property type="component" value="Chromosome 3N"/>
</dbReference>
<reference evidence="1 2" key="1">
    <citation type="submission" date="2020-05" db="EMBL/GenBank/DDBJ databases">
        <title>WGS assembly of Panicum virgatum.</title>
        <authorList>
            <person name="Lovell J.T."/>
            <person name="Jenkins J."/>
            <person name="Shu S."/>
            <person name="Juenger T.E."/>
            <person name="Schmutz J."/>
        </authorList>
    </citation>
    <scope>NUCLEOTIDE SEQUENCE [LARGE SCALE GENOMIC DNA]</scope>
    <source>
        <strain evidence="2">cv. AP13</strain>
    </source>
</reference>
<protein>
    <submittedName>
        <fullName evidence="1">Uncharacterized protein</fullName>
    </submittedName>
</protein>
<comment type="caution">
    <text evidence="1">The sequence shown here is derived from an EMBL/GenBank/DDBJ whole genome shotgun (WGS) entry which is preliminary data.</text>
</comment>
<dbReference type="AlphaFoldDB" id="A0A8T0U0L2"/>
<evidence type="ECO:0000313" key="2">
    <source>
        <dbReference type="Proteomes" id="UP000823388"/>
    </source>
</evidence>
<evidence type="ECO:0000313" key="1">
    <source>
        <dbReference type="EMBL" id="KAG2615857.1"/>
    </source>
</evidence>
<dbReference type="EMBL" id="CM029042">
    <property type="protein sequence ID" value="KAG2615857.1"/>
    <property type="molecule type" value="Genomic_DNA"/>
</dbReference>
<gene>
    <name evidence="1" type="ORF">PVAP13_3NG056568</name>
</gene>
<keyword evidence="2" id="KW-1185">Reference proteome</keyword>
<organism evidence="1 2">
    <name type="scientific">Panicum virgatum</name>
    <name type="common">Blackwell switchgrass</name>
    <dbReference type="NCBI Taxonomy" id="38727"/>
    <lineage>
        <taxon>Eukaryota</taxon>
        <taxon>Viridiplantae</taxon>
        <taxon>Streptophyta</taxon>
        <taxon>Embryophyta</taxon>
        <taxon>Tracheophyta</taxon>
        <taxon>Spermatophyta</taxon>
        <taxon>Magnoliopsida</taxon>
        <taxon>Liliopsida</taxon>
        <taxon>Poales</taxon>
        <taxon>Poaceae</taxon>
        <taxon>PACMAD clade</taxon>
        <taxon>Panicoideae</taxon>
        <taxon>Panicodae</taxon>
        <taxon>Paniceae</taxon>
        <taxon>Panicinae</taxon>
        <taxon>Panicum</taxon>
        <taxon>Panicum sect. Hiantes</taxon>
    </lineage>
</organism>